<name>A0AAU9P8W8_9ASTR</name>
<feature type="domain" description="RRM" evidence="6">
    <location>
        <begin position="81"/>
        <end position="152"/>
    </location>
</feature>
<dbReference type="GO" id="GO:0006397">
    <property type="term" value="P:mRNA processing"/>
    <property type="evidence" value="ECO:0007669"/>
    <property type="project" value="UniProtKB-KW"/>
</dbReference>
<comment type="caution">
    <text evidence="7">The sequence shown here is derived from an EMBL/GenBank/DDBJ whole genome shotgun (WGS) entry which is preliminary data.</text>
</comment>
<feature type="region of interest" description="Disordered" evidence="5">
    <location>
        <begin position="352"/>
        <end position="391"/>
    </location>
</feature>
<evidence type="ECO:0000256" key="5">
    <source>
        <dbReference type="SAM" id="MobiDB-lite"/>
    </source>
</evidence>
<reference evidence="7 8" key="1">
    <citation type="submission" date="2022-01" db="EMBL/GenBank/DDBJ databases">
        <authorList>
            <person name="Xiong W."/>
            <person name="Schranz E."/>
        </authorList>
    </citation>
    <scope>NUCLEOTIDE SEQUENCE [LARGE SCALE GENOMIC DNA]</scope>
</reference>
<dbReference type="InterPro" id="IPR012677">
    <property type="entry name" value="Nucleotide-bd_a/b_plait_sf"/>
</dbReference>
<keyword evidence="4" id="KW-0694">RNA-binding</keyword>
<dbReference type="InterPro" id="IPR050907">
    <property type="entry name" value="SRSF"/>
</dbReference>
<keyword evidence="2" id="KW-0747">Spliceosome</keyword>
<dbReference type="GO" id="GO:0008380">
    <property type="term" value="P:RNA splicing"/>
    <property type="evidence" value="ECO:0007669"/>
    <property type="project" value="UniProtKB-KW"/>
</dbReference>
<dbReference type="Gene3D" id="3.30.70.330">
    <property type="match status" value="1"/>
</dbReference>
<accession>A0AAU9P8W8</accession>
<evidence type="ECO:0000313" key="7">
    <source>
        <dbReference type="EMBL" id="CAH1446681.1"/>
    </source>
</evidence>
<dbReference type="GO" id="GO:0003723">
    <property type="term" value="F:RNA binding"/>
    <property type="evidence" value="ECO:0007669"/>
    <property type="project" value="UniProtKB-UniRule"/>
</dbReference>
<dbReference type="PROSITE" id="PS50102">
    <property type="entry name" value="RRM"/>
    <property type="match status" value="1"/>
</dbReference>
<evidence type="ECO:0000256" key="2">
    <source>
        <dbReference type="ARBA" id="ARBA00022728"/>
    </source>
</evidence>
<evidence type="ECO:0000256" key="3">
    <source>
        <dbReference type="ARBA" id="ARBA00023187"/>
    </source>
</evidence>
<keyword evidence="3" id="KW-0508">mRNA splicing</keyword>
<proteinExistence type="predicted"/>
<dbReference type="Pfam" id="PF00076">
    <property type="entry name" value="RRM_1"/>
    <property type="match status" value="1"/>
</dbReference>
<evidence type="ECO:0000259" key="6">
    <source>
        <dbReference type="PROSITE" id="PS50102"/>
    </source>
</evidence>
<dbReference type="CDD" id="cd00590">
    <property type="entry name" value="RRM_SF"/>
    <property type="match status" value="1"/>
</dbReference>
<gene>
    <name evidence="7" type="ORF">LVIROSA_LOCUS32357</name>
</gene>
<organism evidence="7 8">
    <name type="scientific">Lactuca virosa</name>
    <dbReference type="NCBI Taxonomy" id="75947"/>
    <lineage>
        <taxon>Eukaryota</taxon>
        <taxon>Viridiplantae</taxon>
        <taxon>Streptophyta</taxon>
        <taxon>Embryophyta</taxon>
        <taxon>Tracheophyta</taxon>
        <taxon>Spermatophyta</taxon>
        <taxon>Magnoliopsida</taxon>
        <taxon>eudicotyledons</taxon>
        <taxon>Gunneridae</taxon>
        <taxon>Pentapetalae</taxon>
        <taxon>asterids</taxon>
        <taxon>campanulids</taxon>
        <taxon>Asterales</taxon>
        <taxon>Asteraceae</taxon>
        <taxon>Cichorioideae</taxon>
        <taxon>Cichorieae</taxon>
        <taxon>Lactucinae</taxon>
        <taxon>Lactuca</taxon>
    </lineage>
</organism>
<evidence type="ECO:0000313" key="8">
    <source>
        <dbReference type="Proteomes" id="UP001157418"/>
    </source>
</evidence>
<evidence type="ECO:0000256" key="4">
    <source>
        <dbReference type="PROSITE-ProRule" id="PRU00176"/>
    </source>
</evidence>
<keyword evidence="8" id="KW-1185">Reference proteome</keyword>
<dbReference type="GO" id="GO:0005681">
    <property type="term" value="C:spliceosomal complex"/>
    <property type="evidence" value="ECO:0007669"/>
    <property type="project" value="UniProtKB-KW"/>
</dbReference>
<dbReference type="Proteomes" id="UP001157418">
    <property type="component" value="Unassembled WGS sequence"/>
</dbReference>
<evidence type="ECO:0000256" key="1">
    <source>
        <dbReference type="ARBA" id="ARBA00022664"/>
    </source>
</evidence>
<protein>
    <recommendedName>
        <fullName evidence="6">RRM domain-containing protein</fullName>
    </recommendedName>
</protein>
<keyword evidence="1" id="KW-0507">mRNA processing</keyword>
<dbReference type="EMBL" id="CAKMRJ010005523">
    <property type="protein sequence ID" value="CAH1446681.1"/>
    <property type="molecule type" value="Genomic_DNA"/>
</dbReference>
<dbReference type="InterPro" id="IPR000504">
    <property type="entry name" value="RRM_dom"/>
</dbReference>
<sequence>MCPSNTPTFVIPSVSSLLRPTPAPTISSYRQPPPPFFALAQHRRPHCRPRTHPLQSPISGRRHPLHLRHHRLTAELDASLNVPHNTRKMDLRRRFAKYGDITDVYMGTTKRWNGQNFAFVRFRGVRDITGLEKKLNGITYNGKKLMVNVSTQLRKMDPQLINRHQNKQPMRVDPKLGVRDQRSYADVIRPNPPAPASATEPPILLKQAPEMCSWLRKTKLIAEAISLSHLGHLPKLLLPKEEQALEIKNIGGLKQNFDRVAWVRLVGLPLKLWGEKNFEDICRKFGKIIAPFYEVYHRVDLSCAKVVIITTRRTRINEEVVVATEDQIIKVGVVEFDEDWFPFHFDSSKNFYEGQYSDDEETNSEDEEGISETWMEDGDEDPEEGEILKEN</sequence>
<dbReference type="PANTHER" id="PTHR23147">
    <property type="entry name" value="SERINE/ARGININE RICH SPLICING FACTOR"/>
    <property type="match status" value="1"/>
</dbReference>
<dbReference type="SUPFAM" id="SSF54928">
    <property type="entry name" value="RNA-binding domain, RBD"/>
    <property type="match status" value="1"/>
</dbReference>
<feature type="compositionally biased region" description="Acidic residues" evidence="5">
    <location>
        <begin position="356"/>
        <end position="385"/>
    </location>
</feature>
<dbReference type="InterPro" id="IPR035979">
    <property type="entry name" value="RBD_domain_sf"/>
</dbReference>
<dbReference type="AlphaFoldDB" id="A0AAU9P8W8"/>